<dbReference type="EMBL" id="LQOJ01000025">
    <property type="protein sequence ID" value="ORV05309.1"/>
    <property type="molecule type" value="Genomic_DNA"/>
</dbReference>
<gene>
    <name evidence="1" type="ORF">AWC04_06990</name>
    <name evidence="2" type="ORF">AWC04_07155</name>
</gene>
<evidence type="ECO:0000313" key="2">
    <source>
        <dbReference type="EMBL" id="ORV05309.1"/>
    </source>
</evidence>
<dbReference type="RefSeq" id="WP_085094550.1">
    <property type="nucleotide sequence ID" value="NZ_AP022603.1"/>
</dbReference>
<sequence>MSGTATLAKNTVTTSVDTGNPEFRVELVRRVGVGLTALTVRYDFTGSYRQCRDEIDRAQQQNRRIGRWDLGALLPGNRAALAANDTARADLARRAARAFGHPCAWVPASDAATTAA</sequence>
<reference evidence="1 3" key="1">
    <citation type="submission" date="2016-01" db="EMBL/GenBank/DDBJ databases">
        <title>The new phylogeny of the genus Mycobacterium.</title>
        <authorList>
            <person name="Tarcisio F."/>
            <person name="Conor M."/>
            <person name="Antonella G."/>
            <person name="Elisabetta G."/>
            <person name="Giulia F.S."/>
            <person name="Sara T."/>
            <person name="Anna F."/>
            <person name="Clotilde B."/>
            <person name="Roberto B."/>
            <person name="Veronica D.S."/>
            <person name="Fabio R."/>
            <person name="Monica P."/>
            <person name="Olivier J."/>
            <person name="Enrico T."/>
            <person name="Nicola S."/>
        </authorList>
    </citation>
    <scope>NUCLEOTIDE SEQUENCE [LARGE SCALE GENOMIC DNA]</scope>
    <source>
        <strain evidence="1 3">DSM 44179</strain>
    </source>
</reference>
<evidence type="ECO:0000313" key="3">
    <source>
        <dbReference type="Proteomes" id="UP000193484"/>
    </source>
</evidence>
<comment type="caution">
    <text evidence="1">The sequence shown here is derived from an EMBL/GenBank/DDBJ whole genome shotgun (WGS) entry which is preliminary data.</text>
</comment>
<name>A0A1X1RGB3_MYCFA</name>
<dbReference type="OrthoDB" id="4639451at2"/>
<dbReference type="Proteomes" id="UP000193484">
    <property type="component" value="Unassembled WGS sequence"/>
</dbReference>
<accession>A0A1X1RGB3</accession>
<proteinExistence type="predicted"/>
<dbReference type="AlphaFoldDB" id="A0A1X1RGB3"/>
<organism evidence="1 3">
    <name type="scientific">Mycolicibacterium fallax</name>
    <name type="common">Mycobacterium fallax</name>
    <dbReference type="NCBI Taxonomy" id="1793"/>
    <lineage>
        <taxon>Bacteria</taxon>
        <taxon>Bacillati</taxon>
        <taxon>Actinomycetota</taxon>
        <taxon>Actinomycetes</taxon>
        <taxon>Mycobacteriales</taxon>
        <taxon>Mycobacteriaceae</taxon>
        <taxon>Mycolicibacterium</taxon>
    </lineage>
</organism>
<evidence type="ECO:0000313" key="1">
    <source>
        <dbReference type="EMBL" id="ORV05284.1"/>
    </source>
</evidence>
<dbReference type="EMBL" id="LQOJ01000025">
    <property type="protein sequence ID" value="ORV05284.1"/>
    <property type="molecule type" value="Genomic_DNA"/>
</dbReference>
<protein>
    <submittedName>
        <fullName evidence="1">Uncharacterized protein</fullName>
    </submittedName>
</protein>
<keyword evidence="3" id="KW-1185">Reference proteome</keyword>